<gene>
    <name evidence="3" type="ORF">AOZ06_49640</name>
</gene>
<sequence>MGLALPFGDVRPFRYILLDDESDEDETVGLCLDIHGLFVDPPEPELVRITLAGCEPEGVLRDALDSPVPVRLGDIYIDFGDEPGNGCPLRDATVLGRADGLADVAVEARLHEFHLPSDRPPDVSEFRLWEEVGGSMGTCRSVDGLFVQRLPERSGPMTLYGVEPHNKLLRKLEKGTPVAIGRAQVVFLDQQGNQFHPNWYTQLDVLSAQPSKSGDGLVDLLVANGVSDPPPRVARSIWDMWRTGGPRSKNMWAGYDAGGRWAWLAAALSRPRTQPGDSPGQTFHIDGRFATTMTGFYCAIGEAVNGPGGYFGWNMDALADCLKSGQFGATRPFTLVWHDSAIARTQLRLAAERELLRTDPFETIVDMVREYAALELD</sequence>
<dbReference type="AlphaFoldDB" id="A0A0N9IC09"/>
<comment type="similarity">
    <text evidence="1">Belongs to the barstar family.</text>
</comment>
<keyword evidence="4" id="KW-1185">Reference proteome</keyword>
<feature type="domain" description="Barstar (barnase inhibitor)" evidence="2">
    <location>
        <begin position="281"/>
        <end position="352"/>
    </location>
</feature>
<protein>
    <recommendedName>
        <fullName evidence="2">Barstar (barnase inhibitor) domain-containing protein</fullName>
    </recommendedName>
</protein>
<evidence type="ECO:0000313" key="4">
    <source>
        <dbReference type="Proteomes" id="UP000063699"/>
    </source>
</evidence>
<name>A0A0N9IC09_9PSEU</name>
<evidence type="ECO:0000313" key="3">
    <source>
        <dbReference type="EMBL" id="ALG13869.1"/>
    </source>
</evidence>
<evidence type="ECO:0000259" key="2">
    <source>
        <dbReference type="Pfam" id="PF01337"/>
    </source>
</evidence>
<dbReference type="Proteomes" id="UP000063699">
    <property type="component" value="Chromosome"/>
</dbReference>
<organism evidence="3 4">
    <name type="scientific">Kibdelosporangium phytohabitans</name>
    <dbReference type="NCBI Taxonomy" id="860235"/>
    <lineage>
        <taxon>Bacteria</taxon>
        <taxon>Bacillati</taxon>
        <taxon>Actinomycetota</taxon>
        <taxon>Actinomycetes</taxon>
        <taxon>Pseudonocardiales</taxon>
        <taxon>Pseudonocardiaceae</taxon>
        <taxon>Kibdelosporangium</taxon>
    </lineage>
</organism>
<proteinExistence type="inferred from homology"/>
<dbReference type="InterPro" id="IPR000468">
    <property type="entry name" value="Barstar"/>
</dbReference>
<dbReference type="InterPro" id="IPR035905">
    <property type="entry name" value="Barstar-like_sf"/>
</dbReference>
<dbReference type="STRING" id="860235.AOZ06_49640"/>
<dbReference type="Pfam" id="PF01337">
    <property type="entry name" value="Barstar"/>
    <property type="match status" value="1"/>
</dbReference>
<dbReference type="SUPFAM" id="SSF52038">
    <property type="entry name" value="Barstar-related"/>
    <property type="match status" value="1"/>
</dbReference>
<dbReference type="KEGG" id="kphy:AOZ06_49640"/>
<reference evidence="3 4" key="1">
    <citation type="submission" date="2015-07" db="EMBL/GenBank/DDBJ databases">
        <title>Genome sequencing of Kibdelosporangium phytohabitans.</title>
        <authorList>
            <person name="Qin S."/>
            <person name="Xing K."/>
        </authorList>
    </citation>
    <scope>NUCLEOTIDE SEQUENCE [LARGE SCALE GENOMIC DNA]</scope>
    <source>
        <strain evidence="3 4">KLBMP1111</strain>
    </source>
</reference>
<evidence type="ECO:0000256" key="1">
    <source>
        <dbReference type="ARBA" id="ARBA00006845"/>
    </source>
</evidence>
<accession>A0A0N9IC09</accession>
<dbReference type="EMBL" id="CP012752">
    <property type="protein sequence ID" value="ALG13869.1"/>
    <property type="molecule type" value="Genomic_DNA"/>
</dbReference>
<dbReference type="Gene3D" id="3.30.370.10">
    <property type="entry name" value="Barstar-like"/>
    <property type="match status" value="1"/>
</dbReference>